<proteinExistence type="predicted"/>
<dbReference type="Proteomes" id="UP000223102">
    <property type="component" value="Segment"/>
</dbReference>
<evidence type="ECO:0000313" key="1">
    <source>
        <dbReference type="EMBL" id="AKQ08380.1"/>
    </source>
</evidence>
<sequence length="88" mass="10039">MRKVITGHALVTKNGQYLVFEQTGNTDIEVIGFDDPDYATLFTFENAKQEKYHMLSRTGAWDYHFIPSDAPEKIVKITKEITIEEVSG</sequence>
<protein>
    <submittedName>
        <fullName evidence="1">Uncharacterized protein</fullName>
    </submittedName>
</protein>
<gene>
    <name evidence="1" type="ORF">PBC2_065</name>
</gene>
<keyword evidence="2" id="KW-1185">Reference proteome</keyword>
<name>A0A218KBV5_9CAUD</name>
<reference evidence="1 2" key="1">
    <citation type="submission" date="2015-06" db="EMBL/GenBank/DDBJ databases">
        <title>Complete genome sequence of Bacillus cereus phage PBC2.</title>
        <authorList>
            <person name="Kong M."/>
            <person name="Ryu S."/>
        </authorList>
    </citation>
    <scope>NUCLEOTIDE SEQUENCE [LARGE SCALE GENOMIC DNA]</scope>
</reference>
<evidence type="ECO:0000313" key="2">
    <source>
        <dbReference type="Proteomes" id="UP000223102"/>
    </source>
</evidence>
<organism evidence="1 2">
    <name type="scientific">Bacillus phage PBC2</name>
    <dbReference type="NCBI Taxonomy" id="1675029"/>
    <lineage>
        <taxon>Viruses</taxon>
        <taxon>Duplodnaviria</taxon>
        <taxon>Heunggongvirae</taxon>
        <taxon>Uroviricota</taxon>
        <taxon>Caudoviricetes</taxon>
        <taxon>Andregratiavirinae</taxon>
        <taxon>Haetaevirus</taxon>
        <taxon>Haetaevirus PBC2</taxon>
    </lineage>
</organism>
<dbReference type="EMBL" id="KT070867">
    <property type="protein sequence ID" value="AKQ08380.1"/>
    <property type="molecule type" value="Genomic_DNA"/>
</dbReference>
<accession>A0A218KBV5</accession>